<comment type="caution">
    <text evidence="1">The sequence shown here is derived from an EMBL/GenBank/DDBJ whole genome shotgun (WGS) entry which is preliminary data.</text>
</comment>
<sequence>MPPPKRILQALAFSALFVYQLFGLDSTKPVFTTYDNSLALGIYADFSEKSFADVYALGFYYAQPNTFFRINGRINLELEAFLPIKPPLKRQIIFGAAQDIILPIYKSLYAGIGIGIYIRSNEGDDGRIGSAFTFGERVFAGFYHRLTHKTTIFYECIIKHYSNGNLERPNIGYNYLGLNAGVAF</sequence>
<keyword evidence="2" id="KW-1185">Reference proteome</keyword>
<reference evidence="1 2" key="1">
    <citation type="journal article" date="2023" name="Microorganisms">
        <title>Isolation and Genomic Characteristics of Cat-Borne Campylobacter felis sp. nov. and Sheep-Borne Campylobacter ovis sp. nov.</title>
        <authorList>
            <person name="Wang H."/>
            <person name="Li Y."/>
            <person name="Gu Y."/>
            <person name="Zhou G."/>
            <person name="Chen X."/>
            <person name="Zhang X."/>
            <person name="Shao Z."/>
            <person name="Zhang J."/>
            <person name="Zhang M."/>
        </authorList>
    </citation>
    <scope>NUCLEOTIDE SEQUENCE [LARGE SCALE GENOMIC DNA]</scope>
    <source>
        <strain evidence="1 2">XJK30-2</strain>
    </source>
</reference>
<accession>A0ACC6FPM2</accession>
<dbReference type="EMBL" id="JANURN010000001">
    <property type="protein sequence ID" value="MDL0081154.1"/>
    <property type="molecule type" value="Genomic_DNA"/>
</dbReference>
<evidence type="ECO:0000313" key="1">
    <source>
        <dbReference type="EMBL" id="MDL0081154.1"/>
    </source>
</evidence>
<protein>
    <submittedName>
        <fullName evidence="1">Acyloxyacyl hydrolase</fullName>
    </submittedName>
</protein>
<name>A0ACC6FPM2_9HELI</name>
<keyword evidence="1" id="KW-0378">Hydrolase</keyword>
<evidence type="ECO:0000313" key="2">
    <source>
        <dbReference type="Proteomes" id="UP001173802"/>
    </source>
</evidence>
<proteinExistence type="predicted"/>
<gene>
    <name evidence="1" type="ORF">NYG90_00395</name>
</gene>
<organism evidence="1 2">
    <name type="scientific">Helicobacter zhangjianzhongii</name>
    <dbReference type="NCBI Taxonomy" id="2974574"/>
    <lineage>
        <taxon>Bacteria</taxon>
        <taxon>Pseudomonadati</taxon>
        <taxon>Campylobacterota</taxon>
        <taxon>Epsilonproteobacteria</taxon>
        <taxon>Campylobacterales</taxon>
        <taxon>Helicobacteraceae</taxon>
        <taxon>Helicobacter</taxon>
    </lineage>
</organism>
<dbReference type="Proteomes" id="UP001173802">
    <property type="component" value="Unassembled WGS sequence"/>
</dbReference>